<dbReference type="Pfam" id="PF12770">
    <property type="entry name" value="CHAT"/>
    <property type="match status" value="1"/>
</dbReference>
<proteinExistence type="predicted"/>
<protein>
    <submittedName>
        <fullName evidence="2">CHAT domain-containing protein</fullName>
    </submittedName>
</protein>
<reference evidence="2 3" key="1">
    <citation type="submission" date="2019-02" db="EMBL/GenBank/DDBJ databases">
        <title>The genomic architecture of introgression among sibling species of bacteria.</title>
        <authorList>
            <person name="Cavassim M.I.A."/>
            <person name="Moeskjaer S."/>
            <person name="Moslemi C."/>
            <person name="Fields B."/>
            <person name="Bachmann A."/>
            <person name="Vilhjalmsson B."/>
            <person name="Schierup M.H."/>
            <person name="Young J.P.W."/>
            <person name="Andersen S.U."/>
        </authorList>
    </citation>
    <scope>NUCLEOTIDE SEQUENCE [LARGE SCALE GENOMIC DNA]</scope>
    <source>
        <strain evidence="2 3">SM151B</strain>
        <plasmid evidence="2">pSM151B_Rh01</plasmid>
    </source>
</reference>
<sequence>MGEALLAARLQAWDQYLAAGTLGPVLNEIEALPLKLEEKAFFGIQMLHRAGLHGQALEEIDQFTADADLSPLVHCKLARIATDAGATFLAAQFLKAALEGRSSVEGLAMAIDIATEISERDLEERAALQLEKLFPEHPALVNRLLKQFDDADDYTGLSNMWERLGNAEARDLCSDLAGLIPAEGIADYGGIRKTLVQRFNGLHVDSLLVRHARRKKLYMHALDIATTGTVARPAAAHAILNIVEDLTLSRDEQGRLVISGDQLRGAIEKVISYLAENPTDTYTRSRLAKVLSLEITGTMGVALIAVLSLDFMRRPLTPIAIDRPKGLSADQLSTRLDLIGNAWKWLDSQSPVMLGKIVLPEHLLTVPADDLAPAIITMMKYLIGRVQDDDDLKQLRLWMMLGVSINSHTTAQDYDLLILRLGAAAFAMTGQVQFARDIAEQILNLSDNSSRRRRAGWFSVADIYQRLGNKMESLIAFACAAAGDTEVEEDEIWDETNGLVRLLRDTGLFDVAREIHESAWNILGRLGLAEANAHRHKFMSLTIDLGQARLKDDFASDLPDFLRRITECAEEELQSASNVEPQAILLAQIILWAQLAEVEVPVKTIETFEMLLDQASGMVARLARSLSSAEPEPEALLNLHQTTEAARYADDVAHDARFVALLSQRLLASERARSDAVTSTLAIEMISDRAVSGPGWKVTSKPLSIVTSVGEPATIAKYLSLEGVSVILLGSDAKKNLTHVQWREGEGSIEPVDAFSVIDFRTWSENFPYKYGIDDETPNLFYTTTESLRLTSLPAGPIVVVADTELQQLPCNILRTGDEFAGESHPMASAPSLSWLKAARDNPAQTDGRKIAWISQEEKLGQTFVAIKTRLADTFEEHGIALDTGPEIPDGLAGSELVIVTAHGGLGSDQKYFQRVSDEGSLVTSGGYLAAHLRNVGVVVLFVCSGGRTDKVPDAVTTVGLAKALLDQGCTAVLASPWPLDSRVTYHWLPAFLDSWTQGNSLAEANFQANRAVARGLGGEPAKCLAMTLYGDPLRTCFQAEVDLG</sequence>
<dbReference type="AlphaFoldDB" id="A0ABD7PKT6"/>
<keyword evidence="2" id="KW-0614">Plasmid</keyword>
<accession>A0ABD7PKT6</accession>
<dbReference type="RefSeq" id="WP_130728123.1">
    <property type="nucleotide sequence ID" value="NZ_SINY01000015.1"/>
</dbReference>
<feature type="domain" description="CHAT" evidence="1">
    <location>
        <begin position="792"/>
        <end position="1016"/>
    </location>
</feature>
<dbReference type="Proteomes" id="UP000292036">
    <property type="component" value="Unassembled WGS sequence"/>
</dbReference>
<organism evidence="2 3">
    <name type="scientific">Rhizobium leguminosarum</name>
    <dbReference type="NCBI Taxonomy" id="384"/>
    <lineage>
        <taxon>Bacteria</taxon>
        <taxon>Pseudomonadati</taxon>
        <taxon>Pseudomonadota</taxon>
        <taxon>Alphaproteobacteria</taxon>
        <taxon>Hyphomicrobiales</taxon>
        <taxon>Rhizobiaceae</taxon>
        <taxon>Rhizobium/Agrobacterium group</taxon>
        <taxon>Rhizobium</taxon>
    </lineage>
</organism>
<name>A0ABD7PKT6_RHILE</name>
<evidence type="ECO:0000259" key="1">
    <source>
        <dbReference type="Pfam" id="PF12770"/>
    </source>
</evidence>
<evidence type="ECO:0000313" key="2">
    <source>
        <dbReference type="EMBL" id="TAW25217.1"/>
    </source>
</evidence>
<geneLocation type="plasmid" evidence="2">
    <name>pSM151B_Rh01</name>
</geneLocation>
<dbReference type="InterPro" id="IPR024983">
    <property type="entry name" value="CHAT_dom"/>
</dbReference>
<evidence type="ECO:0000313" key="3">
    <source>
        <dbReference type="Proteomes" id="UP000292036"/>
    </source>
</evidence>
<dbReference type="EMBL" id="SIPS01000002">
    <property type="protein sequence ID" value="TAW25217.1"/>
    <property type="molecule type" value="Genomic_DNA"/>
</dbReference>
<gene>
    <name evidence="2" type="ORF">ELI19_27660</name>
</gene>
<comment type="caution">
    <text evidence="2">The sequence shown here is derived from an EMBL/GenBank/DDBJ whole genome shotgun (WGS) entry which is preliminary data.</text>
</comment>